<feature type="transmembrane region" description="Helical" evidence="11">
    <location>
        <begin position="121"/>
        <end position="141"/>
    </location>
</feature>
<dbReference type="PROSITE" id="PS51846">
    <property type="entry name" value="CNNM"/>
    <property type="match status" value="1"/>
</dbReference>
<evidence type="ECO:0000256" key="5">
    <source>
        <dbReference type="ARBA" id="ARBA00022737"/>
    </source>
</evidence>
<keyword evidence="4 10" id="KW-0812">Transmembrane</keyword>
<comment type="similarity">
    <text evidence="2">Belongs to the UPF0053 family.</text>
</comment>
<feature type="domain" description="CBS" evidence="12">
    <location>
        <begin position="308"/>
        <end position="365"/>
    </location>
</feature>
<gene>
    <name evidence="14" type="ORF">CAFE_29340</name>
</gene>
<dbReference type="GO" id="GO:0005886">
    <property type="term" value="C:plasma membrane"/>
    <property type="evidence" value="ECO:0007669"/>
    <property type="project" value="UniProtKB-SubCell"/>
</dbReference>
<dbReference type="PANTHER" id="PTHR22777:SF32">
    <property type="entry name" value="UPF0053 INNER MEMBRANE PROTEIN YFJD"/>
    <property type="match status" value="1"/>
</dbReference>
<dbReference type="AlphaFoldDB" id="A0A6N8I2I7"/>
<feature type="transmembrane region" description="Helical" evidence="11">
    <location>
        <begin position="25"/>
        <end position="44"/>
    </location>
</feature>
<evidence type="ECO:0000259" key="12">
    <source>
        <dbReference type="PROSITE" id="PS51371"/>
    </source>
</evidence>
<dbReference type="InterPro" id="IPR000644">
    <property type="entry name" value="CBS_dom"/>
</dbReference>
<dbReference type="InterPro" id="IPR046342">
    <property type="entry name" value="CBS_dom_sf"/>
</dbReference>
<evidence type="ECO:0000256" key="2">
    <source>
        <dbReference type="ARBA" id="ARBA00006337"/>
    </source>
</evidence>
<dbReference type="Gene3D" id="3.10.580.10">
    <property type="entry name" value="CBS-domain"/>
    <property type="match status" value="1"/>
</dbReference>
<dbReference type="InterPro" id="IPR005170">
    <property type="entry name" value="Transptr-assoc_dom"/>
</dbReference>
<keyword evidence="5" id="KW-0677">Repeat</keyword>
<dbReference type="PROSITE" id="PS51371">
    <property type="entry name" value="CBS"/>
    <property type="match status" value="2"/>
</dbReference>
<dbReference type="Pfam" id="PF03471">
    <property type="entry name" value="CorC_HlyC"/>
    <property type="match status" value="1"/>
</dbReference>
<comment type="caution">
    <text evidence="14">The sequence shown here is derived from an EMBL/GenBank/DDBJ whole genome shotgun (WGS) entry which is preliminary data.</text>
</comment>
<keyword evidence="3" id="KW-1003">Cell membrane</keyword>
<reference evidence="14 15" key="1">
    <citation type="submission" date="2019-09" db="EMBL/GenBank/DDBJ databases">
        <title>Genome sequence of Clostridium sp. EA1.</title>
        <authorList>
            <person name="Poehlein A."/>
            <person name="Bengelsdorf F.R."/>
            <person name="Daniel R."/>
        </authorList>
    </citation>
    <scope>NUCLEOTIDE SEQUENCE [LARGE SCALE GENOMIC DNA]</scope>
    <source>
        <strain evidence="14 15">EA1</strain>
    </source>
</reference>
<dbReference type="PANTHER" id="PTHR22777">
    <property type="entry name" value="HEMOLYSIN-RELATED"/>
    <property type="match status" value="1"/>
</dbReference>
<evidence type="ECO:0000256" key="4">
    <source>
        <dbReference type="ARBA" id="ARBA00022692"/>
    </source>
</evidence>
<evidence type="ECO:0000259" key="13">
    <source>
        <dbReference type="PROSITE" id="PS51846"/>
    </source>
</evidence>
<evidence type="ECO:0000256" key="11">
    <source>
        <dbReference type="SAM" id="Phobius"/>
    </source>
</evidence>
<feature type="transmembrane region" description="Helical" evidence="11">
    <location>
        <begin position="161"/>
        <end position="180"/>
    </location>
</feature>
<dbReference type="SMART" id="SM00116">
    <property type="entry name" value="CBS"/>
    <property type="match status" value="2"/>
</dbReference>
<evidence type="ECO:0000313" key="15">
    <source>
        <dbReference type="Proteomes" id="UP000469440"/>
    </source>
</evidence>
<dbReference type="RefSeq" id="WP_166525152.1">
    <property type="nucleotide sequence ID" value="NZ_VWXL01000084.1"/>
</dbReference>
<dbReference type="InterPro" id="IPR044751">
    <property type="entry name" value="Ion_transp-like_CBS"/>
</dbReference>
<evidence type="ECO:0008006" key="16">
    <source>
        <dbReference type="Google" id="ProtNLM"/>
    </source>
</evidence>
<evidence type="ECO:0000256" key="10">
    <source>
        <dbReference type="PROSITE-ProRule" id="PRU01193"/>
    </source>
</evidence>
<keyword evidence="7 9" id="KW-0129">CBS domain</keyword>
<comment type="subcellular location">
    <subcellularLocation>
        <location evidence="1">Cell membrane</location>
        <topology evidence="1">Multi-pass membrane protein</topology>
    </subcellularLocation>
</comment>
<sequence length="468" mass="50539">MSPDPGDPTIPIRLSFTGAAAPENLAATAAVLLLLFLAGAFFAAGKTAVLSLNKAEIKKLAEAGDEKAEKLLALYDETARFLSAARAGEAAAGMAAAAVAAAGFTAGAARLLAFLPIPPPAVRGISLFLITLLFLIFWAVFADMMPKKIALSRSGVLPFRFAVILSALIRLFGPAAAILARCAAVFARLAGGGPQAPGRAVTEEEILLMMEAGRRSGFLDEKEKDMISNIFEFSDTTADEAMTHRTDVVAAEDTDTVEDVVAASMENGYSRIPVYHEDLDHVVGIIYVKDLLPYVGRSVSPEMRLERLMRPAYFVPKSKPCGELFGEMRLRRVQIAVVVDEYGGTEGIITMEDLLESIVGSIQDEYDNEEEEIHRDGENRFDVEGTAPVDEVSDMLGVDLPEGDYDTIAGLMMEHLGRLPRENEHPQVRLCGMTLTVAAMEERRIAKILIEKDALPAQGQLQPGKSKE</sequence>
<feature type="transmembrane region" description="Helical" evidence="11">
    <location>
        <begin position="90"/>
        <end position="115"/>
    </location>
</feature>
<protein>
    <recommendedName>
        <fullName evidence="16">Hemolysin</fullName>
    </recommendedName>
</protein>
<dbReference type="EMBL" id="VWXL01000084">
    <property type="protein sequence ID" value="MVB12202.1"/>
    <property type="molecule type" value="Genomic_DNA"/>
</dbReference>
<evidence type="ECO:0000256" key="7">
    <source>
        <dbReference type="ARBA" id="ARBA00023122"/>
    </source>
</evidence>
<dbReference type="CDD" id="cd04590">
    <property type="entry name" value="CBS_pair_CorC_HlyC_assoc"/>
    <property type="match status" value="1"/>
</dbReference>
<dbReference type="Pfam" id="PF01595">
    <property type="entry name" value="CNNM"/>
    <property type="match status" value="1"/>
</dbReference>
<evidence type="ECO:0000256" key="8">
    <source>
        <dbReference type="ARBA" id="ARBA00023136"/>
    </source>
</evidence>
<accession>A0A6N8I2I7</accession>
<dbReference type="InterPro" id="IPR036318">
    <property type="entry name" value="FAD-bd_PCMH-like_sf"/>
</dbReference>
<keyword evidence="8 10" id="KW-0472">Membrane</keyword>
<dbReference type="InterPro" id="IPR002550">
    <property type="entry name" value="CNNM"/>
</dbReference>
<dbReference type="FunFam" id="3.10.580.10:FF:000002">
    <property type="entry name" value="Magnesium/cobalt efflux protein CorC"/>
    <property type="match status" value="1"/>
</dbReference>
<evidence type="ECO:0000256" key="1">
    <source>
        <dbReference type="ARBA" id="ARBA00004651"/>
    </source>
</evidence>
<dbReference type="Proteomes" id="UP000469440">
    <property type="component" value="Unassembled WGS sequence"/>
</dbReference>
<dbReference type="SUPFAM" id="SSF54631">
    <property type="entry name" value="CBS-domain pair"/>
    <property type="match status" value="1"/>
</dbReference>
<dbReference type="SUPFAM" id="SSF56176">
    <property type="entry name" value="FAD-binding/transporter-associated domain-like"/>
    <property type="match status" value="1"/>
</dbReference>
<dbReference type="GO" id="GO:0050660">
    <property type="term" value="F:flavin adenine dinucleotide binding"/>
    <property type="evidence" value="ECO:0007669"/>
    <property type="project" value="InterPro"/>
</dbReference>
<keyword evidence="15" id="KW-1185">Reference proteome</keyword>
<keyword evidence="6 10" id="KW-1133">Transmembrane helix</keyword>
<name>A0A6N8I2I7_9FIRM</name>
<dbReference type="Gene3D" id="3.30.465.10">
    <property type="match status" value="1"/>
</dbReference>
<feature type="domain" description="CBS" evidence="12">
    <location>
        <begin position="242"/>
        <end position="302"/>
    </location>
</feature>
<evidence type="ECO:0000256" key="3">
    <source>
        <dbReference type="ARBA" id="ARBA00022475"/>
    </source>
</evidence>
<dbReference type="SMART" id="SM01091">
    <property type="entry name" value="CorC_HlyC"/>
    <property type="match status" value="1"/>
</dbReference>
<dbReference type="InterPro" id="IPR016169">
    <property type="entry name" value="FAD-bd_PCMH_sub2"/>
</dbReference>
<proteinExistence type="inferred from homology"/>
<evidence type="ECO:0000313" key="14">
    <source>
        <dbReference type="EMBL" id="MVB12202.1"/>
    </source>
</evidence>
<evidence type="ECO:0000256" key="6">
    <source>
        <dbReference type="ARBA" id="ARBA00022989"/>
    </source>
</evidence>
<organism evidence="14 15">
    <name type="scientific">Caproicibacter fermentans</name>
    <dbReference type="NCBI Taxonomy" id="2576756"/>
    <lineage>
        <taxon>Bacteria</taxon>
        <taxon>Bacillati</taxon>
        <taxon>Bacillota</taxon>
        <taxon>Clostridia</taxon>
        <taxon>Eubacteriales</taxon>
        <taxon>Acutalibacteraceae</taxon>
        <taxon>Caproicibacter</taxon>
    </lineage>
</organism>
<evidence type="ECO:0000256" key="9">
    <source>
        <dbReference type="PROSITE-ProRule" id="PRU00703"/>
    </source>
</evidence>
<feature type="domain" description="CNNM transmembrane" evidence="13">
    <location>
        <begin position="21"/>
        <end position="223"/>
    </location>
</feature>
<dbReference type="Pfam" id="PF00571">
    <property type="entry name" value="CBS"/>
    <property type="match status" value="2"/>
</dbReference>